<protein>
    <submittedName>
        <fullName evidence="1">Uncharacterized protein</fullName>
    </submittedName>
</protein>
<sequence>MKQNSETSSLGCEKHPPIFCNQAQSQHYSTNQRQGTFLSTAKVRGFHPSILARTEHPSSPCRHTLQCQHDFASR</sequence>
<comment type="caution">
    <text evidence="1">The sequence shown here is derived from an EMBL/GenBank/DDBJ whole genome shotgun (WGS) entry which is preliminary data.</text>
</comment>
<evidence type="ECO:0000313" key="2">
    <source>
        <dbReference type="Proteomes" id="UP000265566"/>
    </source>
</evidence>
<evidence type="ECO:0000313" key="1">
    <source>
        <dbReference type="EMBL" id="RHN38408.1"/>
    </source>
</evidence>
<accession>A0A396GCM2</accession>
<dbReference type="AlphaFoldDB" id="A0A396GCM2"/>
<reference evidence="2" key="1">
    <citation type="journal article" date="2018" name="Nat. Plants">
        <title>Whole-genome landscape of Medicago truncatula symbiotic genes.</title>
        <authorList>
            <person name="Pecrix Y."/>
            <person name="Staton S.E."/>
            <person name="Sallet E."/>
            <person name="Lelandais-Briere C."/>
            <person name="Moreau S."/>
            <person name="Carrere S."/>
            <person name="Blein T."/>
            <person name="Jardinaud M.F."/>
            <person name="Latrasse D."/>
            <person name="Zouine M."/>
            <person name="Zahm M."/>
            <person name="Kreplak J."/>
            <person name="Mayjonade B."/>
            <person name="Satge C."/>
            <person name="Perez M."/>
            <person name="Cauet S."/>
            <person name="Marande W."/>
            <person name="Chantry-Darmon C."/>
            <person name="Lopez-Roques C."/>
            <person name="Bouchez O."/>
            <person name="Berard A."/>
            <person name="Debelle F."/>
            <person name="Munos S."/>
            <person name="Bendahmane A."/>
            <person name="Berges H."/>
            <person name="Niebel A."/>
            <person name="Buitink J."/>
            <person name="Frugier F."/>
            <person name="Benhamed M."/>
            <person name="Crespi M."/>
            <person name="Gouzy J."/>
            <person name="Gamas P."/>
        </authorList>
    </citation>
    <scope>NUCLEOTIDE SEQUENCE [LARGE SCALE GENOMIC DNA]</scope>
    <source>
        <strain evidence="2">cv. Jemalong A17</strain>
    </source>
</reference>
<dbReference type="EMBL" id="PSQE01000026">
    <property type="protein sequence ID" value="RHN38408.1"/>
    <property type="molecule type" value="Genomic_DNA"/>
</dbReference>
<dbReference type="Proteomes" id="UP000265566">
    <property type="component" value="Unassembled WGS sequence"/>
</dbReference>
<organism evidence="1 2">
    <name type="scientific">Medicago truncatula</name>
    <name type="common">Barrel medic</name>
    <name type="synonym">Medicago tribuloides</name>
    <dbReference type="NCBI Taxonomy" id="3880"/>
    <lineage>
        <taxon>Eukaryota</taxon>
        <taxon>Viridiplantae</taxon>
        <taxon>Streptophyta</taxon>
        <taxon>Embryophyta</taxon>
        <taxon>Tracheophyta</taxon>
        <taxon>Spermatophyta</taxon>
        <taxon>Magnoliopsida</taxon>
        <taxon>eudicotyledons</taxon>
        <taxon>Gunneridae</taxon>
        <taxon>Pentapetalae</taxon>
        <taxon>rosids</taxon>
        <taxon>fabids</taxon>
        <taxon>Fabales</taxon>
        <taxon>Fabaceae</taxon>
        <taxon>Papilionoideae</taxon>
        <taxon>50 kb inversion clade</taxon>
        <taxon>NPAAA clade</taxon>
        <taxon>Hologalegina</taxon>
        <taxon>IRL clade</taxon>
        <taxon>Trifolieae</taxon>
        <taxon>Medicago</taxon>
    </lineage>
</organism>
<proteinExistence type="predicted"/>
<gene>
    <name evidence="1" type="ORF">MtrunA17_Chr0c27g0493911</name>
</gene>
<name>A0A396GCM2_MEDTR</name>
<dbReference type="Gramene" id="rna50774">
    <property type="protein sequence ID" value="RHN38408.1"/>
    <property type="gene ID" value="gene50774"/>
</dbReference>